<dbReference type="GO" id="GO:0070830">
    <property type="term" value="P:bicellular tight junction assembly"/>
    <property type="evidence" value="ECO:0007669"/>
    <property type="project" value="TreeGrafter"/>
</dbReference>
<evidence type="ECO:0000256" key="3">
    <source>
        <dbReference type="ARBA" id="ARBA00023186"/>
    </source>
</evidence>
<dbReference type="Proteomes" id="UP001177023">
    <property type="component" value="Unassembled WGS sequence"/>
</dbReference>
<name>A0AA36C7S8_9BILA</name>
<dbReference type="PANTHER" id="PTHR12658:SF0">
    <property type="entry name" value="TUBULIN-SPECIFIC CHAPERONE D"/>
    <property type="match status" value="1"/>
</dbReference>
<gene>
    <name evidence="7" type="ORF">MSPICULIGERA_LOCUS2246</name>
</gene>
<dbReference type="Gene3D" id="4.10.280.10">
    <property type="entry name" value="Helix-loop-helix DNA-binding domain"/>
    <property type="match status" value="1"/>
</dbReference>
<feature type="compositionally biased region" description="Low complexity" evidence="4">
    <location>
        <begin position="1"/>
        <end position="15"/>
    </location>
</feature>
<dbReference type="InterPro" id="IPR011989">
    <property type="entry name" value="ARM-like"/>
</dbReference>
<dbReference type="GO" id="GO:0000226">
    <property type="term" value="P:microtubule cytoskeleton organization"/>
    <property type="evidence" value="ECO:0007669"/>
    <property type="project" value="TreeGrafter"/>
</dbReference>
<feature type="domain" description="Tudor" evidence="5">
    <location>
        <begin position="1766"/>
        <end position="1825"/>
    </location>
</feature>
<dbReference type="InterPro" id="IPR022577">
    <property type="entry name" value="TBCD_C"/>
</dbReference>
<feature type="non-terminal residue" evidence="7">
    <location>
        <position position="1"/>
    </location>
</feature>
<dbReference type="SMART" id="SM00353">
    <property type="entry name" value="HLH"/>
    <property type="match status" value="1"/>
</dbReference>
<feature type="compositionally biased region" description="Basic and acidic residues" evidence="4">
    <location>
        <begin position="1427"/>
        <end position="1439"/>
    </location>
</feature>
<dbReference type="Pfam" id="PF12612">
    <property type="entry name" value="TFCD_C"/>
    <property type="match status" value="1"/>
</dbReference>
<dbReference type="SUPFAM" id="SSF48371">
    <property type="entry name" value="ARM repeat"/>
    <property type="match status" value="2"/>
</dbReference>
<evidence type="ECO:0000313" key="7">
    <source>
        <dbReference type="EMBL" id="CAJ0562845.1"/>
    </source>
</evidence>
<dbReference type="GO" id="GO:0048487">
    <property type="term" value="F:beta-tubulin binding"/>
    <property type="evidence" value="ECO:0007669"/>
    <property type="project" value="InterPro"/>
</dbReference>
<dbReference type="Pfam" id="PF23579">
    <property type="entry name" value="ARM_TBCD"/>
    <property type="match status" value="1"/>
</dbReference>
<dbReference type="InterPro" id="IPR033162">
    <property type="entry name" value="TBCD"/>
</dbReference>
<dbReference type="SUPFAM" id="SSF63748">
    <property type="entry name" value="Tudor/PWWP/MBT"/>
    <property type="match status" value="1"/>
</dbReference>
<dbReference type="GO" id="GO:0007021">
    <property type="term" value="P:tubulin complex assembly"/>
    <property type="evidence" value="ECO:0007669"/>
    <property type="project" value="InterPro"/>
</dbReference>
<proteinExistence type="inferred from homology"/>
<feature type="compositionally biased region" description="Basic and acidic residues" evidence="4">
    <location>
        <begin position="1395"/>
        <end position="1419"/>
    </location>
</feature>
<dbReference type="Pfam" id="PF00567">
    <property type="entry name" value="TUDOR"/>
    <property type="match status" value="1"/>
</dbReference>
<comment type="caution">
    <text evidence="7">The sequence shown here is derived from an EMBL/GenBank/DDBJ whole genome shotgun (WGS) entry which is preliminary data.</text>
</comment>
<feature type="domain" description="BHLH" evidence="6">
    <location>
        <begin position="1149"/>
        <end position="1199"/>
    </location>
</feature>
<accession>A0AA36C7S8</accession>
<dbReference type="EMBL" id="CATQJA010000664">
    <property type="protein sequence ID" value="CAJ0562845.1"/>
    <property type="molecule type" value="Genomic_DNA"/>
</dbReference>
<evidence type="ECO:0000259" key="5">
    <source>
        <dbReference type="PROSITE" id="PS50304"/>
    </source>
</evidence>
<dbReference type="PROSITE" id="PS50888">
    <property type="entry name" value="BHLH"/>
    <property type="match status" value="1"/>
</dbReference>
<evidence type="ECO:0000256" key="4">
    <source>
        <dbReference type="SAM" id="MobiDB-lite"/>
    </source>
</evidence>
<comment type="similarity">
    <text evidence="1">Belongs to the TBCD family.</text>
</comment>
<dbReference type="InterPro" id="IPR058033">
    <property type="entry name" value="ARM_TBCD_2nd"/>
</dbReference>
<feature type="region of interest" description="Disordered" evidence="4">
    <location>
        <begin position="1316"/>
        <end position="1441"/>
    </location>
</feature>
<dbReference type="Gene3D" id="1.25.10.10">
    <property type="entry name" value="Leucine-rich Repeat Variant"/>
    <property type="match status" value="2"/>
</dbReference>
<dbReference type="Pfam" id="PF00010">
    <property type="entry name" value="HLH"/>
    <property type="match status" value="1"/>
</dbReference>
<dbReference type="Pfam" id="PF25767">
    <property type="entry name" value="ARM_TBCD_2nd"/>
    <property type="match status" value="1"/>
</dbReference>
<evidence type="ECO:0000256" key="2">
    <source>
        <dbReference type="ARBA" id="ARBA00015003"/>
    </source>
</evidence>
<feature type="region of interest" description="Disordered" evidence="4">
    <location>
        <begin position="1125"/>
        <end position="1160"/>
    </location>
</feature>
<reference evidence="7" key="1">
    <citation type="submission" date="2023-06" db="EMBL/GenBank/DDBJ databases">
        <authorList>
            <person name="Delattre M."/>
        </authorList>
    </citation>
    <scope>NUCLEOTIDE SEQUENCE</scope>
    <source>
        <strain evidence="7">AF72</strain>
    </source>
</reference>
<dbReference type="InterPro" id="IPR011598">
    <property type="entry name" value="bHLH_dom"/>
</dbReference>
<sequence length="1907" mass="213494">MREVMNVVEESSSKSMEVDQNDDEEGVIGCLPSHLSPYHRAELEAIIQRVGSGSHEEHEKLHERFKQLLEVYAEQPRLLDPLIPPTVEHLTSLVDLQSSPEDGRGLSRTSGFALVLLNTLIKIRGYKFVLKFFPHQITYLILLINALEAYNRADLAGRVPFHLLERTSLIYWLSMVCKNPFDFSRLDAPDAIGTTLSRILNVASPFLTSTTAFIQFAAARLIADCLARQEASHLCQSVVDESVQYLLTEKTDRVLGRLVLLLAMLKHTPRQIMLPFTHQISTVVEPLSVNLKQNTLVRKCVCKLIQRLSLNILPPILALWRYQRGKRRLQDNFAGPVVDSAKPETRLDEEPHGEIAPDPIVEWSLGLLLPNLNDNDTTVRWSAAKGIARISERLHKELASQIVSSILASNFTDNAGYGSWHGGCLALAELSRRGLLLPELLPVAFEVVLRALFYEERMGRFAWGSCVRDAACFVIWAWARAFAPEKLEGFTQRVAEKLICCALFDREISVRRAASAAFQETVGRIGGITSGIALLSMVDYFAVGNRNRCFSSLCVEVAEHAEYRPVIVHHLIELKVTHWDETMRIMAGIALQALSTRFPSDVWGPIQESILPRLTENGPVVLHGSLLAVSHTVKGICEVTAQLVSPQNAKVLNSVPSVVLPKMSSLKGIGGEMVKKALAQYVSLASSSIQIDDEFFADWLTVVDTCCGDENPAIREAGGINMAAREWERGGACAILESLPNQLQLEKGLVDRLCQIIKETTPVDLKWAFARSAAIKAVSKLCSNGRTFVDCSLQSIRPALFDSLLGALDDYTEDERGDIGRFVRTSAMEAVKNLVLESPGEYSNVLVEQLICHLLQQAAERIGRVREVAAGCIKNILDGGDFNMAHSQLLNEIFAEPALFIHDSQLYRLRPLLSLEPYSQWVLKGLMIAAGGISDVTSQFALQAIHEYLNAANEEEIDGALSLIARLLRPPRAARMFVPLLRVVQTVLPRIPSVLEKPDSSRPIQDIILTCKKVLANSKLSPARARLCLNAVSPLLLCPPNSVVWKNAAATVVSGLFSAFPAVRRAAAEALIETLCTLEAVDDNLICLLADTQWQDAKPASKGQDPEWEQAAREVQHILIEMDDDDDYEGSLDDSQGPSGRGDDEAKKHARAQHNALERRRRDNIKAMYGSLEAKVSKDGEKLSRAAILKRSIDSVASKTQQLEQKKALIKGLTESIASMEAQSYAVKMPDVPPLNDVLDGIHTILVSESSGKMLIKKILKEYYDSYGLDISPNMYNAGSIEQLLRKKPDLFAIEGQYVRVVSISNELANQRAEIQLQQSKKSRGGGGGGGGGGFRGRGGFSQNAGRGRGQPGAYGAAFRSAAPPPSNNSSNGFRRPPSPPRNGYQEAPQYNEPRYQDRINGRDREFDRQPPESRRVDDYPPDEYEERGPRGYNYDDRGGPNYNEGFSRGDPPRFNDYHDIPPVTRTQVMRGLADYVHREGGAVPLNHLVDGFRRFDNGLHRVIFGNIEINTVKFDYEPIIVFVEENNVKLDPGSRMRIFHSHLVFIEHIPHHLHIENDDWWRLWIDIYEYLSENGGKESWKAITRDFGFAESSLRLWTRNIIKLQFDPDLEDKGLRRSFQFASHGEGKLEIKHEHPTDPGIRDETHRYLCDYFPAELRAPRFRPPSVHGSSRSVEGLRETPPPASNVSYGFPPLGQFDFTHPILRVPEADYPMYADRQIHLDLSPPFNFSNFTITLYLTDSKQREGLSAKLKACWKPPTPAIMENLRDKDACILRETDAYYRVYLQEIRGRNQTMVKVHLVDYGYDKEVRVDRLSPLPKELTTFPATCFPCTIWPFDVLDEDSAEYYQQHITTTQAAAPFSFKLTEILGHMPDGRLIVKVRLGDRLGDLRQYLISYGVIRGKKWGE</sequence>
<evidence type="ECO:0000256" key="1">
    <source>
        <dbReference type="ARBA" id="ARBA00006853"/>
    </source>
</evidence>
<evidence type="ECO:0000313" key="8">
    <source>
        <dbReference type="Proteomes" id="UP001177023"/>
    </source>
</evidence>
<dbReference type="GO" id="GO:0007023">
    <property type="term" value="P:post-chaperonin tubulin folding pathway"/>
    <property type="evidence" value="ECO:0007669"/>
    <property type="project" value="InterPro"/>
</dbReference>
<feature type="compositionally biased region" description="Low complexity" evidence="4">
    <location>
        <begin position="1356"/>
        <end position="1376"/>
    </location>
</feature>
<dbReference type="InterPro" id="IPR016024">
    <property type="entry name" value="ARM-type_fold"/>
</dbReference>
<feature type="compositionally biased region" description="Gly residues" evidence="4">
    <location>
        <begin position="1325"/>
        <end position="1340"/>
    </location>
</feature>
<dbReference type="PROSITE" id="PS50304">
    <property type="entry name" value="TUDOR"/>
    <property type="match status" value="1"/>
</dbReference>
<dbReference type="PANTHER" id="PTHR12658">
    <property type="entry name" value="BETA-TUBULIN COFACTOR D"/>
    <property type="match status" value="1"/>
</dbReference>
<keyword evidence="8" id="KW-1185">Reference proteome</keyword>
<organism evidence="7 8">
    <name type="scientific">Mesorhabditis spiculigera</name>
    <dbReference type="NCBI Taxonomy" id="96644"/>
    <lineage>
        <taxon>Eukaryota</taxon>
        <taxon>Metazoa</taxon>
        <taxon>Ecdysozoa</taxon>
        <taxon>Nematoda</taxon>
        <taxon>Chromadorea</taxon>
        <taxon>Rhabditida</taxon>
        <taxon>Rhabditina</taxon>
        <taxon>Rhabditomorpha</taxon>
        <taxon>Rhabditoidea</taxon>
        <taxon>Rhabditidae</taxon>
        <taxon>Mesorhabditinae</taxon>
        <taxon>Mesorhabditis</taxon>
    </lineage>
</organism>
<dbReference type="Gene3D" id="2.30.30.140">
    <property type="match status" value="1"/>
</dbReference>
<dbReference type="InterPro" id="IPR036638">
    <property type="entry name" value="HLH_DNA-bd_sf"/>
</dbReference>
<dbReference type="GO" id="GO:0005096">
    <property type="term" value="F:GTPase activator activity"/>
    <property type="evidence" value="ECO:0007669"/>
    <property type="project" value="InterPro"/>
</dbReference>
<dbReference type="GO" id="GO:0046983">
    <property type="term" value="F:protein dimerization activity"/>
    <property type="evidence" value="ECO:0007669"/>
    <property type="project" value="InterPro"/>
</dbReference>
<dbReference type="SUPFAM" id="SSF47459">
    <property type="entry name" value="HLH, helix-loop-helix DNA-binding domain"/>
    <property type="match status" value="1"/>
</dbReference>
<keyword evidence="3" id="KW-0143">Chaperone</keyword>
<dbReference type="GO" id="GO:0034333">
    <property type="term" value="P:adherens junction assembly"/>
    <property type="evidence" value="ECO:0007669"/>
    <property type="project" value="TreeGrafter"/>
</dbReference>
<dbReference type="GO" id="GO:0016328">
    <property type="term" value="C:lateral plasma membrane"/>
    <property type="evidence" value="ECO:0007669"/>
    <property type="project" value="TreeGrafter"/>
</dbReference>
<dbReference type="InterPro" id="IPR002999">
    <property type="entry name" value="Tudor"/>
</dbReference>
<feature type="region of interest" description="Disordered" evidence="4">
    <location>
        <begin position="1"/>
        <end position="22"/>
    </location>
</feature>
<evidence type="ECO:0000259" key="6">
    <source>
        <dbReference type="PROSITE" id="PS50888"/>
    </source>
</evidence>
<protein>
    <recommendedName>
        <fullName evidence="2">Tubulin-specific chaperone D</fullName>
    </recommendedName>
</protein>